<keyword evidence="1" id="KW-0812">Transmembrane</keyword>
<evidence type="ECO:0000313" key="3">
    <source>
        <dbReference type="Proteomes" id="UP001415169"/>
    </source>
</evidence>
<accession>A0ABP7ZJF3</accession>
<keyword evidence="3" id="KW-1185">Reference proteome</keyword>
<reference evidence="2" key="1">
    <citation type="journal article" date="2014" name="Int. J. Syst. Evol. Microbiol.">
        <title>Complete genome of a new Firmicutes species belonging to the dominant human colonic microbiota ('Ruminococcus bicirculans') reveals two chromosomes and a selective capacity to utilize plant glucans.</title>
        <authorList>
            <consortium name="NISC Comparative Sequencing Program"/>
            <person name="Wegmann U."/>
            <person name="Louis P."/>
            <person name="Goesmann A."/>
            <person name="Henrissat B."/>
            <person name="Duncan S.H."/>
            <person name="Flint H.J."/>
        </authorList>
    </citation>
    <scope>NUCLEOTIDE SEQUENCE</scope>
    <source>
        <strain evidence="2">JCM 17590</strain>
    </source>
</reference>
<gene>
    <name evidence="2" type="ORF">GCM10022286_15520</name>
</gene>
<proteinExistence type="predicted"/>
<evidence type="ECO:0000256" key="1">
    <source>
        <dbReference type="SAM" id="Phobius"/>
    </source>
</evidence>
<organism evidence="2 3">
    <name type="scientific">Gryllotalpicola daejeonensis</name>
    <dbReference type="NCBI Taxonomy" id="993087"/>
    <lineage>
        <taxon>Bacteria</taxon>
        <taxon>Bacillati</taxon>
        <taxon>Actinomycetota</taxon>
        <taxon>Actinomycetes</taxon>
        <taxon>Micrococcales</taxon>
        <taxon>Microbacteriaceae</taxon>
        <taxon>Gryllotalpicola</taxon>
    </lineage>
</organism>
<keyword evidence="1" id="KW-0472">Membrane</keyword>
<protein>
    <submittedName>
        <fullName evidence="2">Uncharacterized protein</fullName>
    </submittedName>
</protein>
<dbReference type="RefSeq" id="WP_344791187.1">
    <property type="nucleotide sequence ID" value="NZ_BAABBV010000001.1"/>
</dbReference>
<sequence length="434" mass="43849">MNTELDPLGPLGPTDAQIARMHAGVRATISIDQVRTRRRRGWTIGGTLGLLVVLAGGTSVAMAAGVLRAPAWFTAASAPAPTATATATREPITVTVPTPTPSPTTTSAPVTFDLPCEQQIDPAVLARVAPGLTLGTSIIAPQSGDVAQRLTLAPVGIPSEAVADLAAAQSGYYSCTWGGPSTVSLPVAQISLAVLPAAAGSFDADSAYYAGNPPAQQLPPLPLGDREFAGCADDAFHNGCRIDILQDDLWLAVVVTPGSGHALDASSAATALSSVAESALSRLFTAGMEPPAAEPGTSPQLSSTDCSAIQRALTSQLGGAALTWSGLSADDDAPLLREAFNESGAYTCSAANLTEVTVIPGAGSWGWAVPYDPLDTVTALSVAGTPGVASAREVCPWHTSCWVDGVVDGAIVTVSATDTPTALREIAAIAHAVG</sequence>
<dbReference type="EMBL" id="BAABBV010000001">
    <property type="protein sequence ID" value="GAA4160049.1"/>
    <property type="molecule type" value="Genomic_DNA"/>
</dbReference>
<dbReference type="Proteomes" id="UP001415169">
    <property type="component" value="Unassembled WGS sequence"/>
</dbReference>
<name>A0ABP7ZJF3_9MICO</name>
<feature type="transmembrane region" description="Helical" evidence="1">
    <location>
        <begin position="42"/>
        <end position="67"/>
    </location>
</feature>
<reference evidence="2" key="2">
    <citation type="submission" date="2023-12" db="EMBL/GenBank/DDBJ databases">
        <authorList>
            <person name="Sun Q."/>
            <person name="Inoue M."/>
        </authorList>
    </citation>
    <scope>NUCLEOTIDE SEQUENCE</scope>
    <source>
        <strain evidence="2">JCM 17590</strain>
    </source>
</reference>
<keyword evidence="1" id="KW-1133">Transmembrane helix</keyword>
<comment type="caution">
    <text evidence="2">The sequence shown here is derived from an EMBL/GenBank/DDBJ whole genome shotgun (WGS) entry which is preliminary data.</text>
</comment>
<evidence type="ECO:0000313" key="2">
    <source>
        <dbReference type="EMBL" id="GAA4160049.1"/>
    </source>
</evidence>